<dbReference type="AlphaFoldDB" id="A0AAN7NTL4"/>
<accession>A0AAN7NTL4</accession>
<evidence type="ECO:0000313" key="1">
    <source>
        <dbReference type="EMBL" id="KAK4831780.1"/>
    </source>
</evidence>
<evidence type="ECO:0000313" key="2">
    <source>
        <dbReference type="Proteomes" id="UP001333110"/>
    </source>
</evidence>
<evidence type="ECO:0008006" key="3">
    <source>
        <dbReference type="Google" id="ProtNLM"/>
    </source>
</evidence>
<dbReference type="EMBL" id="JAUNZN010000001">
    <property type="protein sequence ID" value="KAK4831780.1"/>
    <property type="molecule type" value="Genomic_DNA"/>
</dbReference>
<organism evidence="1 2">
    <name type="scientific">Mycteria americana</name>
    <name type="common">Wood stork</name>
    <dbReference type="NCBI Taxonomy" id="33587"/>
    <lineage>
        <taxon>Eukaryota</taxon>
        <taxon>Metazoa</taxon>
        <taxon>Chordata</taxon>
        <taxon>Craniata</taxon>
        <taxon>Vertebrata</taxon>
        <taxon>Euteleostomi</taxon>
        <taxon>Archelosauria</taxon>
        <taxon>Archosauria</taxon>
        <taxon>Dinosauria</taxon>
        <taxon>Saurischia</taxon>
        <taxon>Theropoda</taxon>
        <taxon>Coelurosauria</taxon>
        <taxon>Aves</taxon>
        <taxon>Neognathae</taxon>
        <taxon>Neoaves</taxon>
        <taxon>Aequornithes</taxon>
        <taxon>Ciconiiformes</taxon>
        <taxon>Ciconiidae</taxon>
        <taxon>Mycteria</taxon>
    </lineage>
</organism>
<dbReference type="Proteomes" id="UP001333110">
    <property type="component" value="Unassembled WGS sequence"/>
</dbReference>
<dbReference type="PANTHER" id="PTHR33332">
    <property type="entry name" value="REVERSE TRANSCRIPTASE DOMAIN-CONTAINING PROTEIN"/>
    <property type="match status" value="1"/>
</dbReference>
<keyword evidence="2" id="KW-1185">Reference proteome</keyword>
<gene>
    <name evidence="1" type="ORF">QYF61_019093</name>
</gene>
<sequence>MHPVKGCAGQWLQHCTTTEVFVATCRYVPVFALDIVYLDFRKAFDTAFHKILIEKLLKRGLDEQTVRWTENWLNGQAHRVDDGAQCALNEFADDTTLGGMADTPEGCAAIQRDLDRLEKWAGRNLVKFDKGKCKVLHLGRNIPMHP</sequence>
<proteinExistence type="predicted"/>
<comment type="caution">
    <text evidence="1">The sequence shown here is derived from an EMBL/GenBank/DDBJ whole genome shotgun (WGS) entry which is preliminary data.</text>
</comment>
<protein>
    <recommendedName>
        <fullName evidence="3">Reverse transcriptase</fullName>
    </recommendedName>
</protein>
<name>A0AAN7NTL4_MYCAM</name>
<reference evidence="1 2" key="1">
    <citation type="journal article" date="2023" name="J. Hered.">
        <title>Chromosome-level genome of the wood stork (Mycteria americana) provides insight into avian chromosome evolution.</title>
        <authorList>
            <person name="Flamio R. Jr."/>
            <person name="Ramstad K.M."/>
        </authorList>
    </citation>
    <scope>NUCLEOTIDE SEQUENCE [LARGE SCALE GENOMIC DNA]</scope>
    <source>
        <strain evidence="1">JAX WOST 10</strain>
    </source>
</reference>